<dbReference type="GO" id="GO:0042256">
    <property type="term" value="P:cytosolic ribosome assembly"/>
    <property type="evidence" value="ECO:0007669"/>
    <property type="project" value="TreeGrafter"/>
</dbReference>
<dbReference type="Proteomes" id="UP000070700">
    <property type="component" value="Unassembled WGS sequence"/>
</dbReference>
<dbReference type="PANTHER" id="PTHR10826">
    <property type="entry name" value="COMPLEMENT COMPONENT 1"/>
    <property type="match status" value="1"/>
</dbReference>
<gene>
    <name evidence="1" type="ORF">LY89DRAFT_698317</name>
</gene>
<dbReference type="STRING" id="149040.A0A194X353"/>
<name>A0A194X353_MOLSC</name>
<accession>A0A194X353</accession>
<dbReference type="FunCoup" id="A0A194X353">
    <property type="interactions" value="492"/>
</dbReference>
<dbReference type="KEGG" id="psco:LY89DRAFT_698317"/>
<dbReference type="GO" id="GO:0005759">
    <property type="term" value="C:mitochondrial matrix"/>
    <property type="evidence" value="ECO:0007669"/>
    <property type="project" value="InterPro"/>
</dbReference>
<protein>
    <submittedName>
        <fullName evidence="1">Mitochondrial glyco protein</fullName>
    </submittedName>
</protein>
<evidence type="ECO:0000313" key="1">
    <source>
        <dbReference type="EMBL" id="KUJ14630.1"/>
    </source>
</evidence>
<dbReference type="PANTHER" id="PTHR10826:SF1">
    <property type="entry name" value="COMPLEMENT COMPONENT 1 Q SUBCOMPONENT-BINDING PROTEIN, MITOCHONDRIAL"/>
    <property type="match status" value="1"/>
</dbReference>
<sequence length="296" mass="32799">MFSIRSFARAAPRTVSRLSTSALRTQSARPASLLQSAWRPARTQYAAAFSTSSIRRSEGEGDSELVAKLESEIAMENEMKEDGGIPTSVKDYLENGPFEIIDTPGQEDVVLTRQFGDEKIKITFSIADLNSPDPEADYQDRALADEQDDNINQGDNKNFKVAPEDQLEGEEGAEGEEEATSFPARLNIVVEKSGKGALAVEAVVQDGMVVVDNVYYYANAAHAYAATPETAHERQDLYVGPPFGNLDEDLQVLLERYLDERGINTALAIFVPDYIDMKEQKEYVRWLENVKGFVEA</sequence>
<dbReference type="InterPro" id="IPR003428">
    <property type="entry name" value="MAM33"/>
</dbReference>
<dbReference type="Pfam" id="PF02330">
    <property type="entry name" value="MAM33"/>
    <property type="match status" value="1"/>
</dbReference>
<dbReference type="Gene3D" id="3.10.280.10">
    <property type="entry name" value="Mitochondrial glycoprotein"/>
    <property type="match status" value="1"/>
</dbReference>
<dbReference type="GeneID" id="28826697"/>
<dbReference type="RefSeq" id="XP_018068985.1">
    <property type="nucleotide sequence ID" value="XM_018216971.1"/>
</dbReference>
<organism evidence="1 2">
    <name type="scientific">Mollisia scopiformis</name>
    <name type="common">Conifer needle endophyte fungus</name>
    <name type="synonym">Phialocephala scopiformis</name>
    <dbReference type="NCBI Taxonomy" id="149040"/>
    <lineage>
        <taxon>Eukaryota</taxon>
        <taxon>Fungi</taxon>
        <taxon>Dikarya</taxon>
        <taxon>Ascomycota</taxon>
        <taxon>Pezizomycotina</taxon>
        <taxon>Leotiomycetes</taxon>
        <taxon>Helotiales</taxon>
        <taxon>Mollisiaceae</taxon>
        <taxon>Mollisia</taxon>
    </lineage>
</organism>
<dbReference type="EMBL" id="KQ947419">
    <property type="protein sequence ID" value="KUJ14630.1"/>
    <property type="molecule type" value="Genomic_DNA"/>
</dbReference>
<dbReference type="SUPFAM" id="SSF54529">
    <property type="entry name" value="Mitochondrial glycoprotein MAM33-like"/>
    <property type="match status" value="1"/>
</dbReference>
<keyword evidence="2" id="KW-1185">Reference proteome</keyword>
<dbReference type="InParanoid" id="A0A194X353"/>
<dbReference type="OrthoDB" id="278212at2759"/>
<dbReference type="AlphaFoldDB" id="A0A194X353"/>
<proteinExistence type="predicted"/>
<reference evidence="1 2" key="1">
    <citation type="submission" date="2015-10" db="EMBL/GenBank/DDBJ databases">
        <title>Full genome of DAOMC 229536 Phialocephala scopiformis, a fungal endophyte of spruce producing the potent anti-insectan compound rugulosin.</title>
        <authorList>
            <consortium name="DOE Joint Genome Institute"/>
            <person name="Walker A.K."/>
            <person name="Frasz S.L."/>
            <person name="Seifert K.A."/>
            <person name="Miller J.D."/>
            <person name="Mondo S.J."/>
            <person name="Labutti K."/>
            <person name="Lipzen A."/>
            <person name="Dockter R."/>
            <person name="Kennedy M."/>
            <person name="Grigoriev I.V."/>
            <person name="Spatafora J.W."/>
        </authorList>
    </citation>
    <scope>NUCLEOTIDE SEQUENCE [LARGE SCALE GENOMIC DNA]</scope>
    <source>
        <strain evidence="1 2">CBS 120377</strain>
    </source>
</reference>
<evidence type="ECO:0000313" key="2">
    <source>
        <dbReference type="Proteomes" id="UP000070700"/>
    </source>
</evidence>
<dbReference type="FunFam" id="3.10.280.10:FF:000007">
    <property type="entry name" value="Regulatory protein SUAPRGA1"/>
    <property type="match status" value="1"/>
</dbReference>
<dbReference type="InterPro" id="IPR036561">
    <property type="entry name" value="MAM33_sf"/>
</dbReference>